<protein>
    <submittedName>
        <fullName evidence="1">Uncharacterized protein</fullName>
    </submittedName>
</protein>
<dbReference type="EMBL" id="MT141447">
    <property type="protein sequence ID" value="QJA61614.1"/>
    <property type="molecule type" value="Genomic_DNA"/>
</dbReference>
<evidence type="ECO:0000313" key="2">
    <source>
        <dbReference type="EMBL" id="QJA80830.1"/>
    </source>
</evidence>
<dbReference type="EMBL" id="MT142437">
    <property type="protein sequence ID" value="QJA80830.1"/>
    <property type="molecule type" value="Genomic_DNA"/>
</dbReference>
<gene>
    <name evidence="2" type="ORF">MM415A00639_0015</name>
    <name evidence="1" type="ORF">MM415B00913_0012</name>
</gene>
<proteinExistence type="predicted"/>
<organism evidence="1">
    <name type="scientific">viral metagenome</name>
    <dbReference type="NCBI Taxonomy" id="1070528"/>
    <lineage>
        <taxon>unclassified sequences</taxon>
        <taxon>metagenomes</taxon>
        <taxon>organismal metagenomes</taxon>
    </lineage>
</organism>
<sequence length="138" mass="14587">MPRSSDILKLTTVRAATELTASYVEGTVIECGNVNQVSLFVAYTMGAGETSNSIEIKTEFKPFGGDSYYREASSDTVRGTVTLAPIEYSFAAVSAAGTYDNFVIEVPANCERLKVSAKETGKATNFGTCSILANASTA</sequence>
<accession>A0A6M3IWG5</accession>
<reference evidence="1" key="1">
    <citation type="submission" date="2020-03" db="EMBL/GenBank/DDBJ databases">
        <title>The deep terrestrial virosphere.</title>
        <authorList>
            <person name="Holmfeldt K."/>
            <person name="Nilsson E."/>
            <person name="Simone D."/>
            <person name="Lopez-Fernandez M."/>
            <person name="Wu X."/>
            <person name="de Brujin I."/>
            <person name="Lundin D."/>
            <person name="Andersson A."/>
            <person name="Bertilsson S."/>
            <person name="Dopson M."/>
        </authorList>
    </citation>
    <scope>NUCLEOTIDE SEQUENCE</scope>
    <source>
        <strain evidence="2">MM415A00639</strain>
        <strain evidence="1">MM415B00913</strain>
    </source>
</reference>
<name>A0A6M3IWG5_9ZZZZ</name>
<dbReference type="AlphaFoldDB" id="A0A6M3IWG5"/>
<evidence type="ECO:0000313" key="1">
    <source>
        <dbReference type="EMBL" id="QJA61614.1"/>
    </source>
</evidence>